<dbReference type="SFLD" id="SFLDS00003">
    <property type="entry name" value="Haloacid_Dehalogenase"/>
    <property type="match status" value="1"/>
</dbReference>
<comment type="pathway">
    <text evidence="3">Organic acid metabolism; glycolate biosynthesis; glycolate from 2-phosphoglycolate: step 1/1.</text>
</comment>
<keyword evidence="11" id="KW-1185">Reference proteome</keyword>
<keyword evidence="8" id="KW-0460">Magnesium</keyword>
<dbReference type="GO" id="GO:0046872">
    <property type="term" value="F:metal ion binding"/>
    <property type="evidence" value="ECO:0007669"/>
    <property type="project" value="UniProtKB-KW"/>
</dbReference>
<dbReference type="Gene3D" id="3.40.50.1000">
    <property type="entry name" value="HAD superfamily/HAD-like"/>
    <property type="match status" value="1"/>
</dbReference>
<keyword evidence="6" id="KW-0479">Metal-binding</keyword>
<dbReference type="InterPro" id="IPR036412">
    <property type="entry name" value="HAD-like_sf"/>
</dbReference>
<dbReference type="OrthoDB" id="9793014at2"/>
<comment type="catalytic activity">
    <reaction evidence="1">
        <text>2-phosphoglycolate + H2O = glycolate + phosphate</text>
        <dbReference type="Rhea" id="RHEA:14369"/>
        <dbReference type="ChEBI" id="CHEBI:15377"/>
        <dbReference type="ChEBI" id="CHEBI:29805"/>
        <dbReference type="ChEBI" id="CHEBI:43474"/>
        <dbReference type="ChEBI" id="CHEBI:58033"/>
        <dbReference type="EC" id="3.1.3.18"/>
    </reaction>
</comment>
<dbReference type="SFLD" id="SFLDG01129">
    <property type="entry name" value="C1.5:_HAD__Beta-PGM__Phosphata"/>
    <property type="match status" value="1"/>
</dbReference>
<evidence type="ECO:0000313" key="11">
    <source>
        <dbReference type="Proteomes" id="UP000238392"/>
    </source>
</evidence>
<evidence type="ECO:0000313" key="10">
    <source>
        <dbReference type="EMBL" id="PRY87696.1"/>
    </source>
</evidence>
<keyword evidence="7" id="KW-0378">Hydrolase</keyword>
<accession>A0A2T0WLX3</accession>
<dbReference type="SUPFAM" id="SSF56784">
    <property type="entry name" value="HAD-like"/>
    <property type="match status" value="1"/>
</dbReference>
<dbReference type="RefSeq" id="WP_106265481.1">
    <property type="nucleotide sequence ID" value="NZ_PVTQ01000009.1"/>
</dbReference>
<dbReference type="InterPro" id="IPR023198">
    <property type="entry name" value="PGP-like_dom2"/>
</dbReference>
<evidence type="ECO:0000256" key="7">
    <source>
        <dbReference type="ARBA" id="ARBA00022801"/>
    </source>
</evidence>
<evidence type="ECO:0000256" key="3">
    <source>
        <dbReference type="ARBA" id="ARBA00004818"/>
    </source>
</evidence>
<dbReference type="InterPro" id="IPR023214">
    <property type="entry name" value="HAD_sf"/>
</dbReference>
<evidence type="ECO:0000256" key="2">
    <source>
        <dbReference type="ARBA" id="ARBA00001946"/>
    </source>
</evidence>
<gene>
    <name evidence="10" type="ORF">CLV74_10916</name>
</gene>
<dbReference type="Proteomes" id="UP000238392">
    <property type="component" value="Unassembled WGS sequence"/>
</dbReference>
<organism evidence="10 11">
    <name type="scientific">Donghicola tyrosinivorans</name>
    <dbReference type="NCBI Taxonomy" id="1652492"/>
    <lineage>
        <taxon>Bacteria</taxon>
        <taxon>Pseudomonadati</taxon>
        <taxon>Pseudomonadota</taxon>
        <taxon>Alphaproteobacteria</taxon>
        <taxon>Rhodobacterales</taxon>
        <taxon>Roseobacteraceae</taxon>
        <taxon>Donghicola</taxon>
    </lineage>
</organism>
<dbReference type="GO" id="GO:0005975">
    <property type="term" value="P:carbohydrate metabolic process"/>
    <property type="evidence" value="ECO:0007669"/>
    <property type="project" value="InterPro"/>
</dbReference>
<dbReference type="Gene3D" id="1.10.150.240">
    <property type="entry name" value="Putative phosphatase, domain 2"/>
    <property type="match status" value="1"/>
</dbReference>
<dbReference type="EC" id="3.1.3.18" evidence="5"/>
<dbReference type="NCBIfam" id="TIGR01449">
    <property type="entry name" value="PGP_bact"/>
    <property type="match status" value="1"/>
</dbReference>
<sequence length="218" mass="23646">MARIVFDLDGTLIDSAPDIHGIANALLTADGYDPITLEQARDFIGNGAAVFVQRMRAARGIPDSRQERMLMDFVANYDRAVTLTRPYAGVEAALRTLRGQGHRLGICTNKPLRATKAVLDHLGLSPYFETVWGGDSLPVHKPDPSPLDAAFRKLGEGPEIYVGDSEVDAETAQRAMVPFLLFTEGYRKTSLSMIPHTATFSAFDGLPDLVSSLLAEAA</sequence>
<dbReference type="GO" id="GO:0005829">
    <property type="term" value="C:cytosol"/>
    <property type="evidence" value="ECO:0007669"/>
    <property type="project" value="TreeGrafter"/>
</dbReference>
<dbReference type="AlphaFoldDB" id="A0A2T0WLX3"/>
<evidence type="ECO:0000256" key="5">
    <source>
        <dbReference type="ARBA" id="ARBA00013078"/>
    </source>
</evidence>
<dbReference type="InterPro" id="IPR050155">
    <property type="entry name" value="HAD-like_hydrolase_sf"/>
</dbReference>
<comment type="caution">
    <text evidence="10">The sequence shown here is derived from an EMBL/GenBank/DDBJ whole genome shotgun (WGS) entry which is preliminary data.</text>
</comment>
<proteinExistence type="inferred from homology"/>
<name>A0A2T0WLX3_9RHOB</name>
<dbReference type="GO" id="GO:0006281">
    <property type="term" value="P:DNA repair"/>
    <property type="evidence" value="ECO:0007669"/>
    <property type="project" value="TreeGrafter"/>
</dbReference>
<dbReference type="InterPro" id="IPR041492">
    <property type="entry name" value="HAD_2"/>
</dbReference>
<evidence type="ECO:0000256" key="4">
    <source>
        <dbReference type="ARBA" id="ARBA00006171"/>
    </source>
</evidence>
<reference evidence="10 11" key="1">
    <citation type="submission" date="2018-03" db="EMBL/GenBank/DDBJ databases">
        <title>Genomic Encyclopedia of Archaeal and Bacterial Type Strains, Phase II (KMG-II): from individual species to whole genera.</title>
        <authorList>
            <person name="Goeker M."/>
        </authorList>
    </citation>
    <scope>NUCLEOTIDE SEQUENCE [LARGE SCALE GENOMIC DNA]</scope>
    <source>
        <strain evidence="10 11">DSM 100212</strain>
    </source>
</reference>
<keyword evidence="9" id="KW-0119">Carbohydrate metabolism</keyword>
<dbReference type="EMBL" id="PVTQ01000009">
    <property type="protein sequence ID" value="PRY87696.1"/>
    <property type="molecule type" value="Genomic_DNA"/>
</dbReference>
<dbReference type="InterPro" id="IPR006439">
    <property type="entry name" value="HAD-SF_hydro_IA"/>
</dbReference>
<dbReference type="PRINTS" id="PR00413">
    <property type="entry name" value="HADHALOGNASE"/>
</dbReference>
<dbReference type="PANTHER" id="PTHR43434:SF1">
    <property type="entry name" value="PHOSPHOGLYCOLATE PHOSPHATASE"/>
    <property type="match status" value="1"/>
</dbReference>
<evidence type="ECO:0000256" key="1">
    <source>
        <dbReference type="ARBA" id="ARBA00000830"/>
    </source>
</evidence>
<dbReference type="PANTHER" id="PTHR43434">
    <property type="entry name" value="PHOSPHOGLYCOLATE PHOSPHATASE"/>
    <property type="match status" value="1"/>
</dbReference>
<evidence type="ECO:0000256" key="8">
    <source>
        <dbReference type="ARBA" id="ARBA00022842"/>
    </source>
</evidence>
<dbReference type="NCBIfam" id="TIGR01549">
    <property type="entry name" value="HAD-SF-IA-v1"/>
    <property type="match status" value="1"/>
</dbReference>
<evidence type="ECO:0000256" key="9">
    <source>
        <dbReference type="ARBA" id="ARBA00023277"/>
    </source>
</evidence>
<comment type="cofactor">
    <cofactor evidence="2">
        <name>Mg(2+)</name>
        <dbReference type="ChEBI" id="CHEBI:18420"/>
    </cofactor>
</comment>
<evidence type="ECO:0000256" key="6">
    <source>
        <dbReference type="ARBA" id="ARBA00022723"/>
    </source>
</evidence>
<dbReference type="Pfam" id="PF13419">
    <property type="entry name" value="HAD_2"/>
    <property type="match status" value="1"/>
</dbReference>
<comment type="similarity">
    <text evidence="4">Belongs to the HAD-like hydrolase superfamily. CbbY/CbbZ/Gph/YieH family.</text>
</comment>
<dbReference type="GO" id="GO:0008967">
    <property type="term" value="F:phosphoglycolate phosphatase activity"/>
    <property type="evidence" value="ECO:0007669"/>
    <property type="project" value="UniProtKB-EC"/>
</dbReference>
<protein>
    <recommendedName>
        <fullName evidence="5">phosphoglycolate phosphatase</fullName>
        <ecNumber evidence="5">3.1.3.18</ecNumber>
    </recommendedName>
</protein>
<dbReference type="InterPro" id="IPR037512">
    <property type="entry name" value="PGPase_prok"/>
</dbReference>